<sequence>MEKLRFDFAVKTSVDGKSNIVCITSIGTPDGHIFAIPVEYQPASLHQAVTSTSSYIKVKKTLNKRHQTRKIWIALTDEISKTYLDEAQNLQFNDYYLEEIMENTNDCKSLPISSNQNLEKLLEKLLEEKQSKSETQNLGKISKDFMIDKFTGRNANANQWIKGFNKECERFHIDEDKKKIEILKNLLEYASMDWYYCMLIKFTVESEWNKWEKNFCDTFANKGWSPIRYALAFKYQTGSLLDYALKKEKLLLEVRKSIDTGTLIDLIALGLPNYLTDKIDRETLQETEDLYNELGRLQHLVGRNKYENKTTHTLIRKTKKLKKKNHVKSASLKKKENVSILKRIVGSNRKIKAES</sequence>
<proteinExistence type="predicted"/>
<reference evidence="1 2" key="1">
    <citation type="journal article" date="2019" name="Commun. Biol.">
        <title>The bagworm genome reveals a unique fibroin gene that provides high tensile strength.</title>
        <authorList>
            <person name="Kono N."/>
            <person name="Nakamura H."/>
            <person name="Ohtoshi R."/>
            <person name="Tomita M."/>
            <person name="Numata K."/>
            <person name="Arakawa K."/>
        </authorList>
    </citation>
    <scope>NUCLEOTIDE SEQUENCE [LARGE SCALE GENOMIC DNA]</scope>
</reference>
<dbReference type="OrthoDB" id="7412149at2759"/>
<dbReference type="AlphaFoldDB" id="A0A4C1TLA8"/>
<accession>A0A4C1TLA8</accession>
<evidence type="ECO:0000313" key="2">
    <source>
        <dbReference type="Proteomes" id="UP000299102"/>
    </source>
</evidence>
<protein>
    <submittedName>
        <fullName evidence="1">Uncharacterized protein</fullName>
    </submittedName>
</protein>
<dbReference type="Proteomes" id="UP000299102">
    <property type="component" value="Unassembled WGS sequence"/>
</dbReference>
<organism evidence="1 2">
    <name type="scientific">Eumeta variegata</name>
    <name type="common">Bagworm moth</name>
    <name type="synonym">Eumeta japonica</name>
    <dbReference type="NCBI Taxonomy" id="151549"/>
    <lineage>
        <taxon>Eukaryota</taxon>
        <taxon>Metazoa</taxon>
        <taxon>Ecdysozoa</taxon>
        <taxon>Arthropoda</taxon>
        <taxon>Hexapoda</taxon>
        <taxon>Insecta</taxon>
        <taxon>Pterygota</taxon>
        <taxon>Neoptera</taxon>
        <taxon>Endopterygota</taxon>
        <taxon>Lepidoptera</taxon>
        <taxon>Glossata</taxon>
        <taxon>Ditrysia</taxon>
        <taxon>Tineoidea</taxon>
        <taxon>Psychidae</taxon>
        <taxon>Oiketicinae</taxon>
        <taxon>Eumeta</taxon>
    </lineage>
</organism>
<keyword evidence="2" id="KW-1185">Reference proteome</keyword>
<evidence type="ECO:0000313" key="1">
    <source>
        <dbReference type="EMBL" id="GBP14168.1"/>
    </source>
</evidence>
<dbReference type="EMBL" id="BGZK01000062">
    <property type="protein sequence ID" value="GBP14168.1"/>
    <property type="molecule type" value="Genomic_DNA"/>
</dbReference>
<comment type="caution">
    <text evidence="1">The sequence shown here is derived from an EMBL/GenBank/DDBJ whole genome shotgun (WGS) entry which is preliminary data.</text>
</comment>
<name>A0A4C1TLA8_EUMVA</name>
<gene>
    <name evidence="1" type="ORF">EVAR_7604_1</name>
</gene>